<feature type="domain" description="C2H2-type" evidence="12">
    <location>
        <begin position="902"/>
        <end position="929"/>
    </location>
</feature>
<evidence type="ECO:0000256" key="9">
    <source>
        <dbReference type="ARBA" id="ARBA00023242"/>
    </source>
</evidence>
<feature type="domain" description="C2H2-type" evidence="12">
    <location>
        <begin position="957"/>
        <end position="983"/>
    </location>
</feature>
<reference evidence="13 14" key="1">
    <citation type="submission" date="2020-10" db="EMBL/GenBank/DDBJ databases">
        <title>Chromosome-scale genome assembly of the Allis shad, Alosa alosa.</title>
        <authorList>
            <person name="Margot Z."/>
            <person name="Christophe K."/>
            <person name="Cabau C."/>
            <person name="Louis A."/>
            <person name="Berthelot C."/>
            <person name="Parey E."/>
            <person name="Roest Crollius H."/>
            <person name="Montfort J."/>
            <person name="Robinson-Rechavi M."/>
            <person name="Bucao C."/>
            <person name="Bouchez O."/>
            <person name="Gislard M."/>
            <person name="Lluch J."/>
            <person name="Milhes M."/>
            <person name="Lampietro C."/>
            <person name="Lopez Roques C."/>
            <person name="Donnadieu C."/>
            <person name="Braasch I."/>
            <person name="Desvignes T."/>
            <person name="Postlethwait J."/>
            <person name="Bobe J."/>
            <person name="Guiguen Y."/>
        </authorList>
    </citation>
    <scope>NUCLEOTIDE SEQUENCE [LARGE SCALE GENOMIC DNA]</scope>
    <source>
        <strain evidence="13">M-15738</strain>
        <tissue evidence="13">Blood</tissue>
    </source>
</reference>
<evidence type="ECO:0000256" key="3">
    <source>
        <dbReference type="ARBA" id="ARBA00022737"/>
    </source>
</evidence>
<dbReference type="PROSITE" id="PS50157">
    <property type="entry name" value="ZINC_FINGER_C2H2_2"/>
    <property type="match status" value="12"/>
</dbReference>
<feature type="region of interest" description="Disordered" evidence="11">
    <location>
        <begin position="432"/>
        <end position="451"/>
    </location>
</feature>
<dbReference type="GO" id="GO:0001228">
    <property type="term" value="F:DNA-binding transcription activator activity, RNA polymerase II-specific"/>
    <property type="evidence" value="ECO:0007669"/>
    <property type="project" value="TreeGrafter"/>
</dbReference>
<organism evidence="13 14">
    <name type="scientific">Alosa alosa</name>
    <name type="common">allis shad</name>
    <dbReference type="NCBI Taxonomy" id="278164"/>
    <lineage>
        <taxon>Eukaryota</taxon>
        <taxon>Metazoa</taxon>
        <taxon>Chordata</taxon>
        <taxon>Craniata</taxon>
        <taxon>Vertebrata</taxon>
        <taxon>Euteleostomi</taxon>
        <taxon>Actinopterygii</taxon>
        <taxon>Neopterygii</taxon>
        <taxon>Teleostei</taxon>
        <taxon>Clupei</taxon>
        <taxon>Clupeiformes</taxon>
        <taxon>Clupeoidei</taxon>
        <taxon>Clupeidae</taxon>
        <taxon>Alosa</taxon>
    </lineage>
</organism>
<feature type="domain" description="C2H2-type" evidence="12">
    <location>
        <begin position="845"/>
        <end position="873"/>
    </location>
</feature>
<feature type="domain" description="C2H2-type" evidence="12">
    <location>
        <begin position="548"/>
        <end position="575"/>
    </location>
</feature>
<dbReference type="FunFam" id="3.30.160.60:FF:000322">
    <property type="entry name" value="GDNF-inducible zinc finger protein 1"/>
    <property type="match status" value="1"/>
</dbReference>
<feature type="domain" description="C2H2-type" evidence="12">
    <location>
        <begin position="929"/>
        <end position="956"/>
    </location>
</feature>
<keyword evidence="3" id="KW-0677">Repeat</keyword>
<feature type="domain" description="C2H2-type" evidence="12">
    <location>
        <begin position="874"/>
        <end position="901"/>
    </location>
</feature>
<feature type="domain" description="C2H2-type" evidence="12">
    <location>
        <begin position="380"/>
        <end position="407"/>
    </location>
</feature>
<evidence type="ECO:0000259" key="12">
    <source>
        <dbReference type="PROSITE" id="PS50157"/>
    </source>
</evidence>
<keyword evidence="9" id="KW-0539">Nucleus</keyword>
<dbReference type="FunFam" id="3.30.160.60:FF:000176">
    <property type="entry name" value="zinc finger protein 70"/>
    <property type="match status" value="1"/>
</dbReference>
<dbReference type="Gene3D" id="3.30.160.60">
    <property type="entry name" value="Classic Zinc Finger"/>
    <property type="match status" value="10"/>
</dbReference>
<gene>
    <name evidence="13" type="ORF">AALO_G00011160</name>
</gene>
<dbReference type="PANTHER" id="PTHR24376:SF216">
    <property type="entry name" value="ZINC FINGER PROTEIN 420-LIKE"/>
    <property type="match status" value="1"/>
</dbReference>
<evidence type="ECO:0000313" key="13">
    <source>
        <dbReference type="EMBL" id="KAG5286121.1"/>
    </source>
</evidence>
<dbReference type="GO" id="GO:0000978">
    <property type="term" value="F:RNA polymerase II cis-regulatory region sequence-specific DNA binding"/>
    <property type="evidence" value="ECO:0007669"/>
    <property type="project" value="TreeGrafter"/>
</dbReference>
<feature type="region of interest" description="Disordered" evidence="11">
    <location>
        <begin position="457"/>
        <end position="517"/>
    </location>
</feature>
<feature type="domain" description="C2H2-type" evidence="12">
    <location>
        <begin position="818"/>
        <end position="845"/>
    </location>
</feature>
<name>A0AAV6HKQ5_9TELE</name>
<keyword evidence="6" id="KW-0805">Transcription regulation</keyword>
<dbReference type="SMART" id="SM00355">
    <property type="entry name" value="ZnF_C2H2"/>
    <property type="match status" value="12"/>
</dbReference>
<dbReference type="InterPro" id="IPR013087">
    <property type="entry name" value="Znf_C2H2_type"/>
</dbReference>
<feature type="compositionally biased region" description="Basic and acidic residues" evidence="11">
    <location>
        <begin position="333"/>
        <end position="345"/>
    </location>
</feature>
<evidence type="ECO:0000256" key="2">
    <source>
        <dbReference type="ARBA" id="ARBA00022723"/>
    </source>
</evidence>
<feature type="domain" description="C2H2-type" evidence="12">
    <location>
        <begin position="710"/>
        <end position="737"/>
    </location>
</feature>
<dbReference type="AlphaFoldDB" id="A0AAV6HKQ5"/>
<feature type="region of interest" description="Disordered" evidence="11">
    <location>
        <begin position="762"/>
        <end position="781"/>
    </location>
</feature>
<feature type="region of interest" description="Disordered" evidence="11">
    <location>
        <begin position="235"/>
        <end position="283"/>
    </location>
</feature>
<evidence type="ECO:0000256" key="7">
    <source>
        <dbReference type="ARBA" id="ARBA00023125"/>
    </source>
</evidence>
<keyword evidence="4 10" id="KW-0863">Zinc-finger</keyword>
<evidence type="ECO:0000256" key="11">
    <source>
        <dbReference type="SAM" id="MobiDB-lite"/>
    </source>
</evidence>
<feature type="compositionally biased region" description="Basic and acidic residues" evidence="11">
    <location>
        <begin position="501"/>
        <end position="516"/>
    </location>
</feature>
<keyword evidence="8" id="KW-0804">Transcription</keyword>
<dbReference type="GO" id="GO:0008270">
    <property type="term" value="F:zinc ion binding"/>
    <property type="evidence" value="ECO:0007669"/>
    <property type="project" value="UniProtKB-KW"/>
</dbReference>
<sequence length="983" mass="112245">MGNSEDFQRQFAALMKNILHSAVTETTKLFESAMHEMKTELMWIRKQNDKVTDNATICSKQGGCIPNCQGNPCKRDIGVQCATPTLVEESNSSSQHVDIDKNRLSDLFPGFLQDENQQFTLLFIKPEEPDMCDYTPACLLPKLADNQPRPILVQHIEAPIMNQETGLLLGRLSPCKGLTDNPTAPSTHNHTASPPQSVQEPSAPETLQSQKLNPLQEFHASVDPLPDRVEEKPVLLLQPPTPTSYSTQRDATDGSISAAPKDVAKVSYGDQPRRLSARKSKSVYRRAVDLEIPQPSSENIPQANDAISPTRLAPAEVHKETSKKSSKQLSRNQIDKNQNDREQHRTNKRQKNQCEVCDLVLSSSSALKHHWKVHGAERDSVCYRCGKIFPNDRSLKCHLRTHTLGKPQSSEDVATLEIEPADSDIDQESLGLHQNTHQDQPRRLSARKSKSVYRRLVDQETPQLQAENTQHRNDTSEPTCHVPTKIPQKTEKNSEQPSRNQLDKHENDREKPDMIKRQKNQCEVCELVLSSASALKHHWKVHRAERDSVCYRCGKIFPDDRSLRCHLLIHTLGKSNQQPEDAATPKTEPADCELDQQSLISLQRVNQDQSRKLNARKSVYRRLVDLETTRPSPENIPQSNEPSASTCYVATKVYKKTDKSFRQHSRNKSYKNQPGRNHRHKNQCKVCGRVLCSASSLLHHQRVHKGERPFACDECGKAFFDKKGLRRHLLIHTLDKRNRCSEDVAITKTDNVDCEIDQQSMRSLQKTNQDQPRRISARKSKSVYRRQVDLEAPQPSSENIQQSSALLHHQRVHMDRPFVCDRCGKTFPDEQGLRRHSVIHTKRRHQCLQCGRTFLYRYLLTHHHQIKHTDEKPSPCRVCGKRFASKASAAAHIRLHSGERLHSCIVCSKEFVEEKSLKIHMLRHGEKSYSCLTCGKRFVNRSDLKTHERIHTGEKPYECKICGMSFRQSSHLRSHVSNRHNHL</sequence>
<evidence type="ECO:0000313" key="14">
    <source>
        <dbReference type="Proteomes" id="UP000823561"/>
    </source>
</evidence>
<dbReference type="Pfam" id="PF00096">
    <property type="entry name" value="zf-C2H2"/>
    <property type="match status" value="6"/>
</dbReference>
<keyword evidence="2" id="KW-0479">Metal-binding</keyword>
<feature type="domain" description="C2H2-type" evidence="12">
    <location>
        <begin position="520"/>
        <end position="547"/>
    </location>
</feature>
<dbReference type="Proteomes" id="UP000823561">
    <property type="component" value="Chromosome 1"/>
</dbReference>
<evidence type="ECO:0000256" key="1">
    <source>
        <dbReference type="ARBA" id="ARBA00004123"/>
    </source>
</evidence>
<feature type="domain" description="C2H2-type" evidence="12">
    <location>
        <begin position="682"/>
        <end position="709"/>
    </location>
</feature>
<feature type="compositionally biased region" description="Polar residues" evidence="11">
    <location>
        <begin position="180"/>
        <end position="207"/>
    </location>
</feature>
<feature type="region of interest" description="Disordered" evidence="11">
    <location>
        <begin position="314"/>
        <end position="351"/>
    </location>
</feature>
<dbReference type="FunFam" id="3.30.160.60:FF:002343">
    <property type="entry name" value="Zinc finger protein 33A"/>
    <property type="match status" value="1"/>
</dbReference>
<dbReference type="PANTHER" id="PTHR24376">
    <property type="entry name" value="ZINC FINGER PROTEIN"/>
    <property type="match status" value="1"/>
</dbReference>
<keyword evidence="7" id="KW-0238">DNA-binding</keyword>
<dbReference type="PROSITE" id="PS00028">
    <property type="entry name" value="ZINC_FINGER_C2H2_1"/>
    <property type="match status" value="11"/>
</dbReference>
<dbReference type="SUPFAM" id="SSF57667">
    <property type="entry name" value="beta-beta-alpha zinc fingers"/>
    <property type="match status" value="6"/>
</dbReference>
<feature type="region of interest" description="Disordered" evidence="11">
    <location>
        <begin position="173"/>
        <end position="207"/>
    </location>
</feature>
<feature type="region of interest" description="Disordered" evidence="11">
    <location>
        <begin position="658"/>
        <end position="680"/>
    </location>
</feature>
<protein>
    <recommendedName>
        <fullName evidence="12">C2H2-type domain-containing protein</fullName>
    </recommendedName>
</protein>
<dbReference type="InterPro" id="IPR036236">
    <property type="entry name" value="Znf_C2H2_sf"/>
</dbReference>
<evidence type="ECO:0000256" key="8">
    <source>
        <dbReference type="ARBA" id="ARBA00023163"/>
    </source>
</evidence>
<accession>A0AAV6HKQ5</accession>
<evidence type="ECO:0000256" key="10">
    <source>
        <dbReference type="PROSITE-ProRule" id="PRU00042"/>
    </source>
</evidence>
<keyword evidence="5" id="KW-0862">Zinc</keyword>
<feature type="domain" description="C2H2-type" evidence="12">
    <location>
        <begin position="352"/>
        <end position="379"/>
    </location>
</feature>
<evidence type="ECO:0000256" key="5">
    <source>
        <dbReference type="ARBA" id="ARBA00022833"/>
    </source>
</evidence>
<keyword evidence="14" id="KW-1185">Reference proteome</keyword>
<dbReference type="GO" id="GO:0005634">
    <property type="term" value="C:nucleus"/>
    <property type="evidence" value="ECO:0007669"/>
    <property type="project" value="UniProtKB-SubCell"/>
</dbReference>
<evidence type="ECO:0000256" key="6">
    <source>
        <dbReference type="ARBA" id="ARBA00023015"/>
    </source>
</evidence>
<dbReference type="EMBL" id="JADWDJ010000001">
    <property type="protein sequence ID" value="KAG5286121.1"/>
    <property type="molecule type" value="Genomic_DNA"/>
</dbReference>
<dbReference type="FunFam" id="3.30.160.60:FF:000478">
    <property type="entry name" value="Zinc finger protein 133"/>
    <property type="match status" value="1"/>
</dbReference>
<comment type="subcellular location">
    <subcellularLocation>
        <location evidence="1">Nucleus</location>
    </subcellularLocation>
</comment>
<proteinExistence type="predicted"/>
<comment type="caution">
    <text evidence="13">The sequence shown here is derived from an EMBL/GenBank/DDBJ whole genome shotgun (WGS) entry which is preliminary data.</text>
</comment>
<evidence type="ECO:0000256" key="4">
    <source>
        <dbReference type="ARBA" id="ARBA00022771"/>
    </source>
</evidence>